<protein>
    <submittedName>
        <fullName evidence="6">DNA-binding transcriptional regulator, LysR family</fullName>
    </submittedName>
</protein>
<dbReference type="GO" id="GO:0005829">
    <property type="term" value="C:cytosol"/>
    <property type="evidence" value="ECO:0007669"/>
    <property type="project" value="TreeGrafter"/>
</dbReference>
<dbReference type="Pfam" id="PF03466">
    <property type="entry name" value="LysR_substrate"/>
    <property type="match status" value="1"/>
</dbReference>
<evidence type="ECO:0000256" key="2">
    <source>
        <dbReference type="ARBA" id="ARBA00023015"/>
    </source>
</evidence>
<dbReference type="FunFam" id="1.10.10.10:FF:000001">
    <property type="entry name" value="LysR family transcriptional regulator"/>
    <property type="match status" value="1"/>
</dbReference>
<dbReference type="PRINTS" id="PR00039">
    <property type="entry name" value="HTHLYSR"/>
</dbReference>
<dbReference type="AlphaFoldDB" id="A0A1G8A9R3"/>
<reference evidence="6 7" key="1">
    <citation type="submission" date="2016-10" db="EMBL/GenBank/DDBJ databases">
        <authorList>
            <person name="de Groot N.N."/>
        </authorList>
    </citation>
    <scope>NUCLEOTIDE SEQUENCE [LARGE SCALE GENOMIC DNA]</scope>
    <source>
        <strain evidence="6 7">DSM 5885</strain>
    </source>
</reference>
<keyword evidence="2" id="KW-0805">Transcription regulation</keyword>
<accession>A0A1G8A9R3</accession>
<dbReference type="Pfam" id="PF00126">
    <property type="entry name" value="HTH_1"/>
    <property type="match status" value="1"/>
</dbReference>
<dbReference type="GO" id="GO:0003677">
    <property type="term" value="F:DNA binding"/>
    <property type="evidence" value="ECO:0007669"/>
    <property type="project" value="UniProtKB-KW"/>
</dbReference>
<dbReference type="InterPro" id="IPR050950">
    <property type="entry name" value="HTH-type_LysR_regulators"/>
</dbReference>
<comment type="similarity">
    <text evidence="1">Belongs to the LysR transcriptional regulatory family.</text>
</comment>
<dbReference type="Proteomes" id="UP000198607">
    <property type="component" value="Unassembled WGS sequence"/>
</dbReference>
<dbReference type="PANTHER" id="PTHR30419:SF8">
    <property type="entry name" value="NITROGEN ASSIMILATION TRANSCRIPTIONAL ACTIVATOR-RELATED"/>
    <property type="match status" value="1"/>
</dbReference>
<organism evidence="6 7">
    <name type="scientific">Propionivibrio dicarboxylicus</name>
    <dbReference type="NCBI Taxonomy" id="83767"/>
    <lineage>
        <taxon>Bacteria</taxon>
        <taxon>Pseudomonadati</taxon>
        <taxon>Pseudomonadota</taxon>
        <taxon>Betaproteobacteria</taxon>
        <taxon>Rhodocyclales</taxon>
        <taxon>Rhodocyclaceae</taxon>
        <taxon>Propionivibrio</taxon>
    </lineage>
</organism>
<sequence>MELKQLKYFAAVCRLGSVTRAAESCHIAQPAISVAIQNLESELGVQLFERSHKKISVTSSGRVFLRRVEDILARTDDAIREMEDHRASQRGVIRVGITPMIGAVFFPEIVSRFREEHPLLELNVIEEGALSIGTLLDKGELDVGVVVVAEKQPQLEMSPITRSEIYVCLSAEHPLAAQRRIAFPRLADEPFILFSEDTLSRRIILEECARHGISPHIVFSSNQITTIISLIERGVGISFLLEPLVRDHPKIVSRRLAKPLYLEAGMVWNPRRYLSNATRTFIEAIRRYTLDATGAG</sequence>
<dbReference type="InterPro" id="IPR005119">
    <property type="entry name" value="LysR_subst-bd"/>
</dbReference>
<proteinExistence type="inferred from homology"/>
<evidence type="ECO:0000256" key="3">
    <source>
        <dbReference type="ARBA" id="ARBA00023125"/>
    </source>
</evidence>
<dbReference type="PROSITE" id="PS50931">
    <property type="entry name" value="HTH_LYSR"/>
    <property type="match status" value="1"/>
</dbReference>
<dbReference type="EMBL" id="FNCY01000004">
    <property type="protein sequence ID" value="SDH17621.1"/>
    <property type="molecule type" value="Genomic_DNA"/>
</dbReference>
<dbReference type="STRING" id="83767.SAMN05660652_01322"/>
<dbReference type="InterPro" id="IPR036390">
    <property type="entry name" value="WH_DNA-bd_sf"/>
</dbReference>
<dbReference type="GO" id="GO:0003700">
    <property type="term" value="F:DNA-binding transcription factor activity"/>
    <property type="evidence" value="ECO:0007669"/>
    <property type="project" value="InterPro"/>
</dbReference>
<evidence type="ECO:0000256" key="4">
    <source>
        <dbReference type="ARBA" id="ARBA00023163"/>
    </source>
</evidence>
<dbReference type="InterPro" id="IPR036388">
    <property type="entry name" value="WH-like_DNA-bd_sf"/>
</dbReference>
<evidence type="ECO:0000313" key="7">
    <source>
        <dbReference type="Proteomes" id="UP000198607"/>
    </source>
</evidence>
<keyword evidence="4" id="KW-0804">Transcription</keyword>
<dbReference type="RefSeq" id="WP_091935670.1">
    <property type="nucleotide sequence ID" value="NZ_FNCY01000004.1"/>
</dbReference>
<dbReference type="Gene3D" id="3.40.190.290">
    <property type="match status" value="1"/>
</dbReference>
<evidence type="ECO:0000259" key="5">
    <source>
        <dbReference type="PROSITE" id="PS50931"/>
    </source>
</evidence>
<dbReference type="SUPFAM" id="SSF46785">
    <property type="entry name" value="Winged helix' DNA-binding domain"/>
    <property type="match status" value="1"/>
</dbReference>
<dbReference type="SUPFAM" id="SSF53850">
    <property type="entry name" value="Periplasmic binding protein-like II"/>
    <property type="match status" value="1"/>
</dbReference>
<keyword evidence="7" id="KW-1185">Reference proteome</keyword>
<dbReference type="PANTHER" id="PTHR30419">
    <property type="entry name" value="HTH-TYPE TRANSCRIPTIONAL REGULATOR YBHD"/>
    <property type="match status" value="1"/>
</dbReference>
<dbReference type="CDD" id="cd05466">
    <property type="entry name" value="PBP2_LTTR_substrate"/>
    <property type="match status" value="1"/>
</dbReference>
<keyword evidence="3 6" id="KW-0238">DNA-binding</keyword>
<dbReference type="InterPro" id="IPR000847">
    <property type="entry name" value="LysR_HTH_N"/>
</dbReference>
<gene>
    <name evidence="6" type="ORF">SAMN05660652_01322</name>
</gene>
<name>A0A1G8A9R3_9RHOO</name>
<feature type="domain" description="HTH lysR-type" evidence="5">
    <location>
        <begin position="1"/>
        <end position="58"/>
    </location>
</feature>
<dbReference type="OrthoDB" id="9786526at2"/>
<evidence type="ECO:0000313" key="6">
    <source>
        <dbReference type="EMBL" id="SDH17621.1"/>
    </source>
</evidence>
<evidence type="ECO:0000256" key="1">
    <source>
        <dbReference type="ARBA" id="ARBA00009437"/>
    </source>
</evidence>
<dbReference type="Gene3D" id="1.10.10.10">
    <property type="entry name" value="Winged helix-like DNA-binding domain superfamily/Winged helix DNA-binding domain"/>
    <property type="match status" value="1"/>
</dbReference>